<keyword evidence="2" id="KW-1185">Reference proteome</keyword>
<proteinExistence type="predicted"/>
<reference evidence="1" key="1">
    <citation type="submission" date="2024-03" db="EMBL/GenBank/DDBJ databases">
        <title>Whole genome sequecning of epiphytes from Marcgravia umbellata leaves.</title>
        <authorList>
            <person name="Kumar G."/>
            <person name="Savka M.A."/>
        </authorList>
    </citation>
    <scope>NUCLEOTIDE SEQUENCE</scope>
    <source>
        <strain evidence="1">RIT_BL5</strain>
    </source>
</reference>
<comment type="caution">
    <text evidence="1">The sequence shown here is derived from an EMBL/GenBank/DDBJ whole genome shotgun (WGS) entry which is preliminary data.</text>
</comment>
<sequence length="556" mass="61605">MELFKLFIIQVLFAVLPILLLTPFETFFRRFVSKPLSASKSDYVVQAFTAACAVSVLLCWLLDLGSARIDGQLALLPAAVGILYGLPRVGLFLAALYGLSGFLFVGTDQADYLWIETLALLPLVVARARLLRLSRPLRIVLLAVWMCGAYTPHLIVHIQEHAGVSAWPLVVVELLAALLSGALLLLSRRAATDRFLREEQAGLMREKVVEEETKLQAFMRTLPGFALALDRSRLITAINDQAFAALQKKSPSIGREAVVGKTFEELLMSIGLAPDPVFLQALDTATEQNCTVERTLSFGSRRFRFHASPTHTGKGEVIGTVCSIYEITEIERMRTELEHMNRLSMIGQMAASVTHEVRNPMAVVRGYLQLLQKKTPADYDHYYEVVLQELDRATGIIDDFLSLARTQPDLSETRSLSLVVKELMPLLQADANLRGQTLRLETDGTTEAMPMHSGEIKQLVLNLSRNAMEAMDDQGELVVRVEESEDSFRLRVTDNGPGIPEEKIEQVRQPFFTTKERGTGLGLPLCAGIAERHGGKLTIESEPGKGTEVTVEFART</sequence>
<accession>A0ACC6P975</accession>
<name>A0ACC6P975_9BACL</name>
<dbReference type="EMBL" id="JBBKAR010000018">
    <property type="protein sequence ID" value="MEJ8303447.1"/>
    <property type="molecule type" value="Genomic_DNA"/>
</dbReference>
<gene>
    <name evidence="1" type="ORF">WKI47_05890</name>
</gene>
<organism evidence="1 2">
    <name type="scientific">Saccharibacillus sacchari</name>
    <dbReference type="NCBI Taxonomy" id="456493"/>
    <lineage>
        <taxon>Bacteria</taxon>
        <taxon>Bacillati</taxon>
        <taxon>Bacillota</taxon>
        <taxon>Bacilli</taxon>
        <taxon>Bacillales</taxon>
        <taxon>Paenibacillaceae</taxon>
        <taxon>Saccharibacillus</taxon>
    </lineage>
</organism>
<protein>
    <submittedName>
        <fullName evidence="1">ATP-binding protein</fullName>
    </submittedName>
</protein>
<dbReference type="Proteomes" id="UP001380953">
    <property type="component" value="Unassembled WGS sequence"/>
</dbReference>
<keyword evidence="1" id="KW-0547">Nucleotide-binding</keyword>
<keyword evidence="1" id="KW-0067">ATP-binding</keyword>
<evidence type="ECO:0000313" key="1">
    <source>
        <dbReference type="EMBL" id="MEJ8303447.1"/>
    </source>
</evidence>
<evidence type="ECO:0000313" key="2">
    <source>
        <dbReference type="Proteomes" id="UP001380953"/>
    </source>
</evidence>